<sequence>MRINILQHTPNEGPGSLLEWAQANGHQTFVYHPYHFGYLPTAEETDMLFILGGPMNPNTDLPWIKKERQLIQELLDKDAPMLGVCYGAQQIAKTLGCQISEAPAKEVGWAPVYRKSKIVPGLPEKLLVLHWHEDMFEIPKHADLLFSSNDVRNQGFIMNHRIVGLQFHLEPQADNVREMVVNDFPYIENSVLNQSAADILKTPVPEENKKTMFKILNYITGD</sequence>
<evidence type="ECO:0000313" key="2">
    <source>
        <dbReference type="EMBL" id="PWG00277.1"/>
    </source>
</evidence>
<dbReference type="InterPro" id="IPR044992">
    <property type="entry name" value="ChyE-like"/>
</dbReference>
<organism evidence="2 3">
    <name type="scientific">Levilactobacillus bambusae</name>
    <dbReference type="NCBI Taxonomy" id="2024736"/>
    <lineage>
        <taxon>Bacteria</taxon>
        <taxon>Bacillati</taxon>
        <taxon>Bacillota</taxon>
        <taxon>Bacilli</taxon>
        <taxon>Lactobacillales</taxon>
        <taxon>Lactobacillaceae</taxon>
        <taxon>Levilactobacillus</taxon>
    </lineage>
</organism>
<dbReference type="SUPFAM" id="SSF52317">
    <property type="entry name" value="Class I glutamine amidotransferase-like"/>
    <property type="match status" value="1"/>
</dbReference>
<keyword evidence="3" id="KW-1185">Reference proteome</keyword>
<dbReference type="Proteomes" id="UP000245080">
    <property type="component" value="Unassembled WGS sequence"/>
</dbReference>
<dbReference type="Pfam" id="PF00117">
    <property type="entry name" value="GATase"/>
    <property type="match status" value="1"/>
</dbReference>
<dbReference type="PROSITE" id="PS51273">
    <property type="entry name" value="GATASE_TYPE_1"/>
    <property type="match status" value="1"/>
</dbReference>
<name>A0A2V1MZ86_9LACO</name>
<gene>
    <name evidence="2" type="ORF">DCM90_04925</name>
</gene>
<dbReference type="OrthoDB" id="9807137at2"/>
<reference evidence="2 3" key="1">
    <citation type="journal article" date="2018" name="Int. J. Syst. Evol. Microbiol.">
        <title>Lactobacillus bambusae sp. nov., isolated from a traditional fermented Ma-bamboo shoots of Taiwan.</title>
        <authorList>
            <person name="Wang L.-T."/>
        </authorList>
    </citation>
    <scope>NUCLEOTIDE SEQUENCE [LARGE SCALE GENOMIC DNA]</scope>
    <source>
        <strain evidence="2 3">BS-W1</strain>
    </source>
</reference>
<dbReference type="PANTHER" id="PTHR42695:SF5">
    <property type="entry name" value="GLUTAMINE AMIDOTRANSFERASE YLR126C-RELATED"/>
    <property type="match status" value="1"/>
</dbReference>
<protein>
    <submittedName>
        <fullName evidence="2">GMP synthase</fullName>
    </submittedName>
</protein>
<accession>A0A2V1MZ86</accession>
<dbReference type="CDD" id="cd01741">
    <property type="entry name" value="GATase1_1"/>
    <property type="match status" value="1"/>
</dbReference>
<proteinExistence type="predicted"/>
<dbReference type="InterPro" id="IPR029062">
    <property type="entry name" value="Class_I_gatase-like"/>
</dbReference>
<feature type="domain" description="Glutamine amidotransferase" evidence="1">
    <location>
        <begin position="42"/>
        <end position="175"/>
    </location>
</feature>
<dbReference type="InterPro" id="IPR017926">
    <property type="entry name" value="GATASE"/>
</dbReference>
<dbReference type="Gene3D" id="3.40.50.880">
    <property type="match status" value="1"/>
</dbReference>
<comment type="caution">
    <text evidence="2">The sequence shown here is derived from an EMBL/GenBank/DDBJ whole genome shotgun (WGS) entry which is preliminary data.</text>
</comment>
<dbReference type="EMBL" id="QCXQ01000002">
    <property type="protein sequence ID" value="PWG00277.1"/>
    <property type="molecule type" value="Genomic_DNA"/>
</dbReference>
<dbReference type="PANTHER" id="PTHR42695">
    <property type="entry name" value="GLUTAMINE AMIDOTRANSFERASE YLR126C-RELATED"/>
    <property type="match status" value="1"/>
</dbReference>
<evidence type="ECO:0000259" key="1">
    <source>
        <dbReference type="Pfam" id="PF00117"/>
    </source>
</evidence>
<dbReference type="RefSeq" id="WP_109250224.1">
    <property type="nucleotide sequence ID" value="NZ_QCXQ01000002.1"/>
</dbReference>
<dbReference type="AlphaFoldDB" id="A0A2V1MZ86"/>
<evidence type="ECO:0000313" key="3">
    <source>
        <dbReference type="Proteomes" id="UP000245080"/>
    </source>
</evidence>
<dbReference type="GO" id="GO:0005829">
    <property type="term" value="C:cytosol"/>
    <property type="evidence" value="ECO:0007669"/>
    <property type="project" value="TreeGrafter"/>
</dbReference>